<dbReference type="PROSITE" id="PS50011">
    <property type="entry name" value="PROTEIN_KINASE_DOM"/>
    <property type="match status" value="1"/>
</dbReference>
<evidence type="ECO:0000256" key="5">
    <source>
        <dbReference type="ARBA" id="ARBA00022737"/>
    </source>
</evidence>
<protein>
    <submittedName>
        <fullName evidence="13">Protein STRUBBELIG-RECEPTOR FAMILY 3-like isoform X1</fullName>
    </submittedName>
</protein>
<comment type="subcellular location">
    <subcellularLocation>
        <location evidence="1">Membrane</location>
    </subcellularLocation>
</comment>
<dbReference type="PROSITE" id="PS51450">
    <property type="entry name" value="LRR"/>
    <property type="match status" value="1"/>
</dbReference>
<dbReference type="FunFam" id="1.10.510.10:FF:000095">
    <property type="entry name" value="protein STRUBBELIG-RECEPTOR FAMILY 8"/>
    <property type="match status" value="1"/>
</dbReference>
<evidence type="ECO:0000256" key="4">
    <source>
        <dbReference type="ARBA" id="ARBA00022729"/>
    </source>
</evidence>
<feature type="domain" description="Protein kinase" evidence="11">
    <location>
        <begin position="462"/>
        <end position="736"/>
    </location>
</feature>
<name>A0AB40BWP3_DIOCR</name>
<evidence type="ECO:0000313" key="13">
    <source>
        <dbReference type="RefSeq" id="XP_039130996.1"/>
    </source>
</evidence>
<dbReference type="Pfam" id="PF00560">
    <property type="entry name" value="LRR_1"/>
    <property type="match status" value="3"/>
</dbReference>
<accession>A0AB40BWP3</accession>
<reference evidence="13" key="1">
    <citation type="submission" date="2025-08" db="UniProtKB">
        <authorList>
            <consortium name="RefSeq"/>
        </authorList>
    </citation>
    <scope>IDENTIFICATION</scope>
</reference>
<dbReference type="SUPFAM" id="SSF56112">
    <property type="entry name" value="Protein kinase-like (PK-like)"/>
    <property type="match status" value="1"/>
</dbReference>
<evidence type="ECO:0000313" key="12">
    <source>
        <dbReference type="Proteomes" id="UP001515500"/>
    </source>
</evidence>
<keyword evidence="3 9" id="KW-0812">Transmembrane</keyword>
<keyword evidence="8" id="KW-0675">Receptor</keyword>
<organism evidence="12 13">
    <name type="scientific">Dioscorea cayennensis subsp. rotundata</name>
    <name type="common">White Guinea yam</name>
    <name type="synonym">Dioscorea rotundata</name>
    <dbReference type="NCBI Taxonomy" id="55577"/>
    <lineage>
        <taxon>Eukaryota</taxon>
        <taxon>Viridiplantae</taxon>
        <taxon>Streptophyta</taxon>
        <taxon>Embryophyta</taxon>
        <taxon>Tracheophyta</taxon>
        <taxon>Spermatophyta</taxon>
        <taxon>Magnoliopsida</taxon>
        <taxon>Liliopsida</taxon>
        <taxon>Dioscoreales</taxon>
        <taxon>Dioscoreaceae</taxon>
        <taxon>Dioscorea</taxon>
    </lineage>
</organism>
<feature type="signal peptide" evidence="10">
    <location>
        <begin position="1"/>
        <end position="24"/>
    </location>
</feature>
<keyword evidence="7 9" id="KW-0472">Membrane</keyword>
<evidence type="ECO:0000256" key="3">
    <source>
        <dbReference type="ARBA" id="ARBA00022692"/>
    </source>
</evidence>
<dbReference type="InterPro" id="IPR001245">
    <property type="entry name" value="Ser-Thr/Tyr_kinase_cat_dom"/>
</dbReference>
<dbReference type="InterPro" id="IPR011009">
    <property type="entry name" value="Kinase-like_dom_sf"/>
</dbReference>
<feature type="chain" id="PRO_5044246950" evidence="10">
    <location>
        <begin position="25"/>
        <end position="745"/>
    </location>
</feature>
<dbReference type="Gene3D" id="3.30.200.20">
    <property type="entry name" value="Phosphorylase Kinase, domain 1"/>
    <property type="match status" value="1"/>
</dbReference>
<dbReference type="AlphaFoldDB" id="A0AB40BWP3"/>
<evidence type="ECO:0000259" key="11">
    <source>
        <dbReference type="PROSITE" id="PS50011"/>
    </source>
</evidence>
<feature type="transmembrane region" description="Helical" evidence="9">
    <location>
        <begin position="303"/>
        <end position="325"/>
    </location>
</feature>
<proteinExistence type="predicted"/>
<dbReference type="GO" id="GO:0005524">
    <property type="term" value="F:ATP binding"/>
    <property type="evidence" value="ECO:0007669"/>
    <property type="project" value="InterPro"/>
</dbReference>
<dbReference type="SUPFAM" id="SSF52058">
    <property type="entry name" value="L domain-like"/>
    <property type="match status" value="1"/>
</dbReference>
<dbReference type="FunFam" id="3.30.200.20:FF:000125">
    <property type="entry name" value="Protein STRUBBELIG-RECEPTOR FAMILY 8"/>
    <property type="match status" value="1"/>
</dbReference>
<dbReference type="Gene3D" id="1.10.510.10">
    <property type="entry name" value="Transferase(Phosphotransferase) domain 1"/>
    <property type="match status" value="1"/>
</dbReference>
<dbReference type="GO" id="GO:0016020">
    <property type="term" value="C:membrane"/>
    <property type="evidence" value="ECO:0007669"/>
    <property type="project" value="UniProtKB-SubCell"/>
</dbReference>
<dbReference type="Proteomes" id="UP001515500">
    <property type="component" value="Chromosome 8"/>
</dbReference>
<dbReference type="InterPro" id="IPR000719">
    <property type="entry name" value="Prot_kinase_dom"/>
</dbReference>
<sequence length="745" mass="81454">MTPKISFWAVLGLMIISNMSPSLGYTDPRDACYMTLYSSLYAINNLYAALGFPPLSGWISLGGDPCSEGWQGVQCVISNITAIVLNGTNLGGQLGDKLDNFATIITLDFSNNHIGGSIPENLPFTMREFFLSDNQFTGSIPNSLSELSLLANMSFSGNHLGGEIPDAFEPLTSLVNLDLSYNNLSGPLPLSMGSLSSLTTLHIQNNRLTDFLDVLQDLPLLDLNVENNLFSGPVPAKLLSIPNFKKDGNPFNTTIAPSPMLQPPLSPSPKPVSVPPVPKSMPINTTEGPIGQTVRGKSFSTTVVVGCMVGAAALLLVAVLLLMLCKSKKKERNFKHKDIFKTQDREEHGSLHEYCKYDDLIKTDHVIERAPKNAFDVPKTESQIDIAVTSVQREALEKQKEQGLNMSVMGVITKRPSSGGKVSVKYTAPGRNSIGSSAGNACLPTPVTSFSVASLQQYTNSFDEDNHIRDGTWGKVYLAELPNGKLLEIMKLGNVISKMASDEYVQLVSSIYELRHPNILDLVGYCAEFGQRILVYNYYKTSTLCDALQYEAGQLSWNARLHVALGAAKALEYLHEACRLPVIHQKFGSTNILLDDELRVRVSDCGLASLMSSVSVSQFSGSGLAHRYGYEAPELSDSAVYTDKCDVYSFGVVMLELLTGRKAYDSSRHRGEQHLVRWACYQLHDINALSQMVDPSIAGNCSQKSLSRFADIISRCIQRGAEFRPPMSQVVQDLTLMLEDASRGT</sequence>
<evidence type="ECO:0000256" key="2">
    <source>
        <dbReference type="ARBA" id="ARBA00022614"/>
    </source>
</evidence>
<evidence type="ECO:0000256" key="1">
    <source>
        <dbReference type="ARBA" id="ARBA00004370"/>
    </source>
</evidence>
<dbReference type="PANTHER" id="PTHR48007:SF22">
    <property type="entry name" value="PROTEIN STRUBBELIG-RECEPTOR FAMILY 3-LIKE ISOFORM X1"/>
    <property type="match status" value="1"/>
</dbReference>
<dbReference type="PANTHER" id="PTHR48007">
    <property type="entry name" value="LEUCINE-RICH REPEAT RECEPTOR-LIKE PROTEIN KINASE PXC1"/>
    <property type="match status" value="1"/>
</dbReference>
<dbReference type="GO" id="GO:0004672">
    <property type="term" value="F:protein kinase activity"/>
    <property type="evidence" value="ECO:0007669"/>
    <property type="project" value="InterPro"/>
</dbReference>
<evidence type="ECO:0000256" key="7">
    <source>
        <dbReference type="ARBA" id="ARBA00023136"/>
    </source>
</evidence>
<dbReference type="Pfam" id="PF07714">
    <property type="entry name" value="PK_Tyr_Ser-Thr"/>
    <property type="match status" value="1"/>
</dbReference>
<evidence type="ECO:0000256" key="6">
    <source>
        <dbReference type="ARBA" id="ARBA00022989"/>
    </source>
</evidence>
<dbReference type="FunFam" id="3.80.10.10:FF:000062">
    <property type="entry name" value="protein STRUBBELIG-RECEPTOR FAMILY 3"/>
    <property type="match status" value="1"/>
</dbReference>
<keyword evidence="2" id="KW-0433">Leucine-rich repeat</keyword>
<keyword evidence="5" id="KW-0677">Repeat</keyword>
<dbReference type="InterPro" id="IPR032675">
    <property type="entry name" value="LRR_dom_sf"/>
</dbReference>
<dbReference type="Gene3D" id="3.80.10.10">
    <property type="entry name" value="Ribonuclease Inhibitor"/>
    <property type="match status" value="1"/>
</dbReference>
<evidence type="ECO:0000256" key="9">
    <source>
        <dbReference type="SAM" id="Phobius"/>
    </source>
</evidence>
<dbReference type="RefSeq" id="XP_039130996.1">
    <property type="nucleotide sequence ID" value="XM_039275062.1"/>
</dbReference>
<keyword evidence="12" id="KW-1185">Reference proteome</keyword>
<dbReference type="GeneID" id="120267422"/>
<evidence type="ECO:0000256" key="8">
    <source>
        <dbReference type="ARBA" id="ARBA00023170"/>
    </source>
</evidence>
<dbReference type="InterPro" id="IPR046959">
    <property type="entry name" value="PRK1-6/SRF4-like"/>
</dbReference>
<gene>
    <name evidence="13" type="primary">LOC120267422</name>
</gene>
<dbReference type="InterPro" id="IPR001611">
    <property type="entry name" value="Leu-rich_rpt"/>
</dbReference>
<evidence type="ECO:0000256" key="10">
    <source>
        <dbReference type="SAM" id="SignalP"/>
    </source>
</evidence>
<keyword evidence="4 10" id="KW-0732">Signal</keyword>
<keyword evidence="6 9" id="KW-1133">Transmembrane helix</keyword>